<protein>
    <submittedName>
        <fullName evidence="8">DoxX family protein</fullName>
    </submittedName>
</protein>
<dbReference type="InterPro" id="IPR051907">
    <property type="entry name" value="DoxX-like_oxidoreductase"/>
</dbReference>
<dbReference type="AlphaFoldDB" id="A0A7T0KF81"/>
<accession>A0A7T0KF81</accession>
<feature type="transmembrane region" description="Helical" evidence="7">
    <location>
        <begin position="45"/>
        <end position="68"/>
    </location>
</feature>
<name>A0A7T0KF81_9CORY</name>
<reference evidence="8 9" key="1">
    <citation type="submission" date="2020-11" db="EMBL/GenBank/DDBJ databases">
        <title>Corynebacterium sp. ZJ-599.</title>
        <authorList>
            <person name="Zhou J."/>
        </authorList>
    </citation>
    <scope>NUCLEOTIDE SEQUENCE [LARGE SCALE GENOMIC DNA]</scope>
    <source>
        <strain evidence="8 9">ZJ-599</strain>
    </source>
</reference>
<keyword evidence="3" id="KW-1003">Cell membrane</keyword>
<dbReference type="Proteomes" id="UP000594681">
    <property type="component" value="Chromosome"/>
</dbReference>
<proteinExistence type="inferred from homology"/>
<organism evidence="8 9">
    <name type="scientific">Corynebacterium lizhenjunii</name>
    <dbReference type="NCBI Taxonomy" id="2709394"/>
    <lineage>
        <taxon>Bacteria</taxon>
        <taxon>Bacillati</taxon>
        <taxon>Actinomycetota</taxon>
        <taxon>Actinomycetes</taxon>
        <taxon>Mycobacteriales</taxon>
        <taxon>Corynebacteriaceae</taxon>
        <taxon>Corynebacterium</taxon>
    </lineage>
</organism>
<keyword evidence="6 7" id="KW-0472">Membrane</keyword>
<dbReference type="Pfam" id="PF07681">
    <property type="entry name" value="DoxX"/>
    <property type="match status" value="1"/>
</dbReference>
<comment type="similarity">
    <text evidence="2">Belongs to the DoxX family.</text>
</comment>
<dbReference type="InterPro" id="IPR032808">
    <property type="entry name" value="DoxX"/>
</dbReference>
<comment type="subcellular location">
    <subcellularLocation>
        <location evidence="1">Cell membrane</location>
        <topology evidence="1">Multi-pass membrane protein</topology>
    </subcellularLocation>
</comment>
<dbReference type="PANTHER" id="PTHR33452:SF1">
    <property type="entry name" value="INNER MEMBRANE PROTEIN YPHA-RELATED"/>
    <property type="match status" value="1"/>
</dbReference>
<dbReference type="GO" id="GO:0005886">
    <property type="term" value="C:plasma membrane"/>
    <property type="evidence" value="ECO:0007669"/>
    <property type="project" value="UniProtKB-SubCell"/>
</dbReference>
<dbReference type="PANTHER" id="PTHR33452">
    <property type="entry name" value="OXIDOREDUCTASE CATD-RELATED"/>
    <property type="match status" value="1"/>
</dbReference>
<feature type="transmembrane region" description="Helical" evidence="7">
    <location>
        <begin position="75"/>
        <end position="94"/>
    </location>
</feature>
<evidence type="ECO:0000256" key="2">
    <source>
        <dbReference type="ARBA" id="ARBA00006679"/>
    </source>
</evidence>
<evidence type="ECO:0000256" key="1">
    <source>
        <dbReference type="ARBA" id="ARBA00004651"/>
    </source>
</evidence>
<evidence type="ECO:0000313" key="8">
    <source>
        <dbReference type="EMBL" id="QPK79439.1"/>
    </source>
</evidence>
<keyword evidence="9" id="KW-1185">Reference proteome</keyword>
<evidence type="ECO:0000256" key="3">
    <source>
        <dbReference type="ARBA" id="ARBA00022475"/>
    </source>
</evidence>
<feature type="transmembrane region" description="Helical" evidence="7">
    <location>
        <begin position="106"/>
        <end position="127"/>
    </location>
</feature>
<evidence type="ECO:0000256" key="5">
    <source>
        <dbReference type="ARBA" id="ARBA00022989"/>
    </source>
</evidence>
<evidence type="ECO:0000313" key="9">
    <source>
        <dbReference type="Proteomes" id="UP000594681"/>
    </source>
</evidence>
<keyword evidence="5 7" id="KW-1133">Transmembrane helix</keyword>
<gene>
    <name evidence="8" type="ORF">G7Y31_01590</name>
</gene>
<dbReference type="RefSeq" id="WP_165008858.1">
    <property type="nucleotide sequence ID" value="NZ_CP064954.1"/>
</dbReference>
<feature type="transmembrane region" description="Helical" evidence="7">
    <location>
        <begin position="7"/>
        <end position="25"/>
    </location>
</feature>
<dbReference type="EMBL" id="CP064954">
    <property type="protein sequence ID" value="QPK79439.1"/>
    <property type="molecule type" value="Genomic_DNA"/>
</dbReference>
<evidence type="ECO:0000256" key="4">
    <source>
        <dbReference type="ARBA" id="ARBA00022692"/>
    </source>
</evidence>
<sequence>MNLTNSFVMLAARVILGVVLIAHGWQKVSVWGIAGTTESFANMGVPAASIAAPAAAGIEIIGGILIIVGLGTRIVGALVAVTMVFAGIFAGHFTNGIYASNGGWELVGIIATAALMLVAAGPGMHSVDHFLRKNRQQA</sequence>
<dbReference type="KEGG" id="cliz:G7Y31_01590"/>
<keyword evidence="4 7" id="KW-0812">Transmembrane</keyword>
<evidence type="ECO:0000256" key="7">
    <source>
        <dbReference type="SAM" id="Phobius"/>
    </source>
</evidence>
<evidence type="ECO:0000256" key="6">
    <source>
        <dbReference type="ARBA" id="ARBA00023136"/>
    </source>
</evidence>